<dbReference type="Proteomes" id="UP001162483">
    <property type="component" value="Unassembled WGS sequence"/>
</dbReference>
<reference evidence="1" key="1">
    <citation type="submission" date="2023-05" db="EMBL/GenBank/DDBJ databases">
        <authorList>
            <person name="Stuckert A."/>
        </authorList>
    </citation>
    <scope>NUCLEOTIDE SEQUENCE</scope>
</reference>
<comment type="caution">
    <text evidence="1">The sequence shown here is derived from an EMBL/GenBank/DDBJ whole genome shotgun (WGS) entry which is preliminary data.</text>
</comment>
<sequence>QHPGVYLPQGKQGICLRQHFSKGHTQHGNLVGSKISCGFHDGVCTAQLSFGDVRSCEGECFSLSRHGGWWLVYGGQW</sequence>
<feature type="non-terminal residue" evidence="1">
    <location>
        <position position="1"/>
    </location>
</feature>
<gene>
    <name evidence="1" type="ORF">SPARVUS_LOCUS13513871</name>
</gene>
<organism evidence="1 2">
    <name type="scientific">Staurois parvus</name>
    <dbReference type="NCBI Taxonomy" id="386267"/>
    <lineage>
        <taxon>Eukaryota</taxon>
        <taxon>Metazoa</taxon>
        <taxon>Chordata</taxon>
        <taxon>Craniata</taxon>
        <taxon>Vertebrata</taxon>
        <taxon>Euteleostomi</taxon>
        <taxon>Amphibia</taxon>
        <taxon>Batrachia</taxon>
        <taxon>Anura</taxon>
        <taxon>Neobatrachia</taxon>
        <taxon>Ranoidea</taxon>
        <taxon>Ranidae</taxon>
        <taxon>Staurois</taxon>
    </lineage>
</organism>
<name>A0ABN9G634_9NEOB</name>
<evidence type="ECO:0000313" key="1">
    <source>
        <dbReference type="EMBL" id="CAI9604843.1"/>
    </source>
</evidence>
<accession>A0ABN9G634</accession>
<keyword evidence="2" id="KW-1185">Reference proteome</keyword>
<evidence type="ECO:0000313" key="2">
    <source>
        <dbReference type="Proteomes" id="UP001162483"/>
    </source>
</evidence>
<protein>
    <submittedName>
        <fullName evidence="1">Uncharacterized protein</fullName>
    </submittedName>
</protein>
<dbReference type="EMBL" id="CATNWA010018035">
    <property type="protein sequence ID" value="CAI9604843.1"/>
    <property type="molecule type" value="Genomic_DNA"/>
</dbReference>
<proteinExistence type="predicted"/>